<dbReference type="InterPro" id="IPR019575">
    <property type="entry name" value="Nuop51_4Fe4S-bd"/>
</dbReference>
<protein>
    <submittedName>
        <fullName evidence="9">NADP-reducing hydrogenase subunit HndC</fullName>
    </submittedName>
    <submittedName>
        <fullName evidence="8">Respiratory-chain NADH dehydrogenase 51 Kd subunit</fullName>
    </submittedName>
</protein>
<dbReference type="EMBL" id="LR746496">
    <property type="protein sequence ID" value="CAA7602514.1"/>
    <property type="molecule type" value="Genomic_DNA"/>
</dbReference>
<dbReference type="SUPFAM" id="SSF52833">
    <property type="entry name" value="Thioredoxin-like"/>
    <property type="match status" value="1"/>
</dbReference>
<dbReference type="PROSITE" id="PS00198">
    <property type="entry name" value="4FE4S_FER_1"/>
    <property type="match status" value="1"/>
</dbReference>
<dbReference type="PROSITE" id="PS51379">
    <property type="entry name" value="4FE4S_FER_2"/>
    <property type="match status" value="2"/>
</dbReference>
<dbReference type="CDD" id="cd02980">
    <property type="entry name" value="TRX_Fd_family"/>
    <property type="match status" value="1"/>
</dbReference>
<dbReference type="Gene3D" id="3.40.30.10">
    <property type="entry name" value="Glutaredoxin"/>
    <property type="match status" value="1"/>
</dbReference>
<evidence type="ECO:0000313" key="9">
    <source>
        <dbReference type="EMBL" id="CEJ05969.1"/>
    </source>
</evidence>
<evidence type="ECO:0000256" key="4">
    <source>
        <dbReference type="ARBA" id="ARBA00023004"/>
    </source>
</evidence>
<dbReference type="Pfam" id="PF01512">
    <property type="entry name" value="Complex1_51K"/>
    <property type="match status" value="1"/>
</dbReference>
<dbReference type="PANTHER" id="PTHR43578:SF3">
    <property type="entry name" value="NADH-QUINONE OXIDOREDUCTASE SUBUNIT F"/>
    <property type="match status" value="1"/>
</dbReference>
<dbReference type="Gene3D" id="3.40.50.11540">
    <property type="entry name" value="NADH-ubiquinone oxidoreductase 51kDa subunit"/>
    <property type="match status" value="1"/>
</dbReference>
<feature type="region of interest" description="Disordered" evidence="6">
    <location>
        <begin position="26"/>
        <end position="116"/>
    </location>
</feature>
<dbReference type="Pfam" id="PF00037">
    <property type="entry name" value="Fer4"/>
    <property type="match status" value="1"/>
</dbReference>
<evidence type="ECO:0000256" key="5">
    <source>
        <dbReference type="ARBA" id="ARBA00023014"/>
    </source>
</evidence>
<organism evidence="8">
    <name type="scientific">Acididesulfobacillus acetoxydans</name>
    <dbReference type="NCBI Taxonomy" id="1561005"/>
    <lineage>
        <taxon>Bacteria</taxon>
        <taxon>Bacillati</taxon>
        <taxon>Bacillota</taxon>
        <taxon>Clostridia</taxon>
        <taxon>Eubacteriales</taxon>
        <taxon>Peptococcaceae</taxon>
        <taxon>Acididesulfobacillus</taxon>
    </lineage>
</organism>
<accession>A0A8S0WQB3</accession>
<feature type="compositionally biased region" description="Basic and acidic residues" evidence="6">
    <location>
        <begin position="80"/>
        <end position="102"/>
    </location>
</feature>
<evidence type="ECO:0000256" key="6">
    <source>
        <dbReference type="SAM" id="MobiDB-lite"/>
    </source>
</evidence>
<dbReference type="SMART" id="SM00928">
    <property type="entry name" value="NADH_4Fe-4S"/>
    <property type="match status" value="1"/>
</dbReference>
<feature type="domain" description="4Fe-4S ferredoxin-type" evidence="7">
    <location>
        <begin position="652"/>
        <end position="680"/>
    </location>
</feature>
<keyword evidence="4" id="KW-0408">Iron</keyword>
<dbReference type="InterPro" id="IPR017900">
    <property type="entry name" value="4Fe4S_Fe_S_CS"/>
</dbReference>
<dbReference type="Gene3D" id="3.30.70.20">
    <property type="match status" value="1"/>
</dbReference>
<evidence type="ECO:0000256" key="3">
    <source>
        <dbReference type="ARBA" id="ARBA00022723"/>
    </source>
</evidence>
<dbReference type="InterPro" id="IPR037225">
    <property type="entry name" value="Nuo51_FMN-bd_sf"/>
</dbReference>
<dbReference type="GO" id="GO:0051539">
    <property type="term" value="F:4 iron, 4 sulfur cluster binding"/>
    <property type="evidence" value="ECO:0007669"/>
    <property type="project" value="UniProtKB-KW"/>
</dbReference>
<keyword evidence="2" id="KW-0004">4Fe-4S</keyword>
<dbReference type="EMBL" id="CDGJ01000005">
    <property type="protein sequence ID" value="CEJ05969.1"/>
    <property type="molecule type" value="Genomic_DNA"/>
</dbReference>
<dbReference type="Proteomes" id="UP001071230">
    <property type="component" value="Unassembled WGS sequence"/>
</dbReference>
<dbReference type="Proteomes" id="UP000836597">
    <property type="component" value="Chromosome"/>
</dbReference>
<dbReference type="Pfam" id="PF01257">
    <property type="entry name" value="2Fe-2S_thioredx"/>
    <property type="match status" value="1"/>
</dbReference>
<feature type="domain" description="4Fe-4S ferredoxin-type" evidence="7">
    <location>
        <begin position="681"/>
        <end position="708"/>
    </location>
</feature>
<dbReference type="SUPFAM" id="SSF142984">
    <property type="entry name" value="Nqo1 middle domain-like"/>
    <property type="match status" value="1"/>
</dbReference>
<dbReference type="Gene3D" id="1.20.1440.230">
    <property type="entry name" value="NADH-ubiquinone oxidoreductase 51kDa subunit, iron-sulphur binding domain"/>
    <property type="match status" value="1"/>
</dbReference>
<dbReference type="InterPro" id="IPR036249">
    <property type="entry name" value="Thioredoxin-like_sf"/>
</dbReference>
<sequence length="708" mass="76885">MRLETTDALNRLRDESQRLIEVRAQARIEPWEQQMGSIPEDSGAEKAESIPECSGVEKTESIPGGVGVEDTESVPQNAGEKNKEEVEDQDKDKDKDKDREEPAPEGAGGAAPEERAKREMTVLVCGGTGCQASDSEEIIARMRKELAARQMQDRVRVVKTGCFGFCEKGPIMEIHPDDVFYIEVSPDDVPAIVEEHLIQGRYLERLLYVNPVNGERLERNLPFYHRQLRIALRHCGLIAPEDVKEYIALGGYQALAKALFQMKPSEVIAEIRASGLRGRGGGGFSTGLKWELMSRAEGGQRYIICNADEGDPGAFMDRSILEGDPNSVLEGMALAGYAVGATHGFIYIRAEYPLAVHRLQTAIRQATGYGLLGERILGSDFCFGIEIKYGAGAFVCGEETALIHSIEGGRGEPSVKPPYPAQEGLWGKPTCVNNVETLANVPIIIERGADWYAEIGTEKSKGTKVFALAGKVNNVGLVEVPMGTTLREIIFDIGGGVKKGKRFKAAQTGGPSGGCIPAQCLDTPIDYESLLGIGSMMGSGGLIVLDEDDCMVNVAKFYLEFTVDESCGRCTACRVGTKRLHEILSRITEGKGELEDLDRLTELGGIIKDASLCGLGQSAPNPVLSTLKYFRDEYVAHIVERHCPAGVCEALARYTITEKCIGCTVCAKNCPVSCIAGSPKKQHVIDQERCIRCGTCQAKCPVDAIVRK</sequence>
<dbReference type="InterPro" id="IPR017896">
    <property type="entry name" value="4Fe4S_Fe-S-bd"/>
</dbReference>
<dbReference type="Gene3D" id="6.10.250.1450">
    <property type="match status" value="1"/>
</dbReference>
<evidence type="ECO:0000259" key="7">
    <source>
        <dbReference type="PROSITE" id="PS51379"/>
    </source>
</evidence>
<dbReference type="FunFam" id="3.40.50.11540:FF:000001">
    <property type="entry name" value="NADH dehydrogenase [ubiquinone] flavoprotein 1, mitochondrial"/>
    <property type="match status" value="1"/>
</dbReference>
<reference evidence="9" key="1">
    <citation type="submission" date="2014-11" db="EMBL/GenBank/DDBJ databases">
        <authorList>
            <person name="Hornung B.V."/>
        </authorList>
    </citation>
    <scope>NUCLEOTIDE SEQUENCE</scope>
    <source>
        <strain evidence="9">INE</strain>
    </source>
</reference>
<keyword evidence="5" id="KW-0411">Iron-sulfur</keyword>
<reference evidence="8" key="2">
    <citation type="submission" date="2020-01" db="EMBL/GenBank/DDBJ databases">
        <authorList>
            <person name="Hornung B."/>
        </authorList>
    </citation>
    <scope>NUCLEOTIDE SEQUENCE</scope>
    <source>
        <strain evidence="8">PacBioINE</strain>
    </source>
</reference>
<dbReference type="Pfam" id="PF10589">
    <property type="entry name" value="NADH_4Fe-4S"/>
    <property type="match status" value="1"/>
</dbReference>
<feature type="compositionally biased region" description="Basic and acidic residues" evidence="6">
    <location>
        <begin position="43"/>
        <end position="60"/>
    </location>
</feature>
<evidence type="ECO:0000256" key="2">
    <source>
        <dbReference type="ARBA" id="ARBA00022485"/>
    </source>
</evidence>
<dbReference type="GO" id="GO:0046872">
    <property type="term" value="F:metal ion binding"/>
    <property type="evidence" value="ECO:0007669"/>
    <property type="project" value="UniProtKB-KW"/>
</dbReference>
<dbReference type="InterPro" id="IPR037207">
    <property type="entry name" value="Nuop51_4Fe4S-bd_sf"/>
</dbReference>
<dbReference type="AlphaFoldDB" id="A0A8S0WQB3"/>
<dbReference type="Gene3D" id="3.10.20.600">
    <property type="match status" value="1"/>
</dbReference>
<dbReference type="KEGG" id="aacx:DEACI_3189"/>
<comment type="similarity">
    <text evidence="1">Belongs to the complex I 51 kDa subunit family.</text>
</comment>
<dbReference type="SUPFAM" id="SSF54862">
    <property type="entry name" value="4Fe-4S ferredoxins"/>
    <property type="match status" value="1"/>
</dbReference>
<proteinExistence type="inferred from homology"/>
<dbReference type="PANTHER" id="PTHR43578">
    <property type="entry name" value="NADH-QUINONE OXIDOREDUCTASE SUBUNIT F"/>
    <property type="match status" value="1"/>
</dbReference>
<evidence type="ECO:0000313" key="8">
    <source>
        <dbReference type="EMBL" id="CAA7602514.1"/>
    </source>
</evidence>
<dbReference type="SUPFAM" id="SSF140490">
    <property type="entry name" value="Nqo1C-terminal domain-like"/>
    <property type="match status" value="1"/>
</dbReference>
<gene>
    <name evidence="9" type="ORF">DEACI_0389</name>
    <name evidence="8" type="ORF">DEACI_3189</name>
</gene>
<keyword evidence="10" id="KW-1185">Reference proteome</keyword>
<evidence type="ECO:0000256" key="1">
    <source>
        <dbReference type="ARBA" id="ARBA00007523"/>
    </source>
</evidence>
<name>A0A8S0WQB3_9FIRM</name>
<keyword evidence="3" id="KW-0479">Metal-binding</keyword>
<dbReference type="FunFam" id="1.20.1440.230:FF:000001">
    <property type="entry name" value="Mitochondrial NADH dehydrogenase flavoprotein 1"/>
    <property type="match status" value="1"/>
</dbReference>
<evidence type="ECO:0000313" key="10">
    <source>
        <dbReference type="Proteomes" id="UP001071230"/>
    </source>
</evidence>
<dbReference type="SUPFAM" id="SSF142019">
    <property type="entry name" value="Nqo1 FMN-binding domain-like"/>
    <property type="match status" value="1"/>
</dbReference>
<dbReference type="InterPro" id="IPR011538">
    <property type="entry name" value="Nuo51_FMN-bd"/>
</dbReference>